<name>A0A8J4GAC4_9CHLO</name>
<feature type="compositionally biased region" description="Gly residues" evidence="1">
    <location>
        <begin position="139"/>
        <end position="148"/>
    </location>
</feature>
<comment type="caution">
    <text evidence="2">The sequence shown here is derived from an EMBL/GenBank/DDBJ whole genome shotgun (WGS) entry which is preliminary data.</text>
</comment>
<protein>
    <submittedName>
        <fullName evidence="2">Uncharacterized protein</fullName>
    </submittedName>
</protein>
<evidence type="ECO:0000313" key="3">
    <source>
        <dbReference type="Proteomes" id="UP000722791"/>
    </source>
</evidence>
<gene>
    <name evidence="2" type="ORF">Vretimale_8010</name>
</gene>
<organism evidence="2 3">
    <name type="scientific">Volvox reticuliferus</name>
    <dbReference type="NCBI Taxonomy" id="1737510"/>
    <lineage>
        <taxon>Eukaryota</taxon>
        <taxon>Viridiplantae</taxon>
        <taxon>Chlorophyta</taxon>
        <taxon>core chlorophytes</taxon>
        <taxon>Chlorophyceae</taxon>
        <taxon>CS clade</taxon>
        <taxon>Chlamydomonadales</taxon>
        <taxon>Volvocaceae</taxon>
        <taxon>Volvox</taxon>
    </lineage>
</organism>
<feature type="region of interest" description="Disordered" evidence="1">
    <location>
        <begin position="100"/>
        <end position="155"/>
    </location>
</feature>
<evidence type="ECO:0000256" key="1">
    <source>
        <dbReference type="SAM" id="MobiDB-lite"/>
    </source>
</evidence>
<feature type="compositionally biased region" description="Low complexity" evidence="1">
    <location>
        <begin position="100"/>
        <end position="120"/>
    </location>
</feature>
<reference evidence="2" key="1">
    <citation type="journal article" date="2021" name="Proc. Natl. Acad. Sci. U.S.A.">
        <title>Three genomes in the algal genus Volvox reveal the fate of a haploid sex-determining region after a transition to homothallism.</title>
        <authorList>
            <person name="Yamamoto K."/>
            <person name="Hamaji T."/>
            <person name="Kawai-Toyooka H."/>
            <person name="Matsuzaki R."/>
            <person name="Takahashi F."/>
            <person name="Nishimura Y."/>
            <person name="Kawachi M."/>
            <person name="Noguchi H."/>
            <person name="Minakuchi Y."/>
            <person name="Umen J.G."/>
            <person name="Toyoda A."/>
            <person name="Nozaki H."/>
        </authorList>
    </citation>
    <scope>NUCLEOTIDE SEQUENCE</scope>
    <source>
        <strain evidence="2">NIES-3785</strain>
    </source>
</reference>
<dbReference type="EMBL" id="BNCQ01000013">
    <property type="protein sequence ID" value="GIM03217.1"/>
    <property type="molecule type" value="Genomic_DNA"/>
</dbReference>
<dbReference type="Proteomes" id="UP000722791">
    <property type="component" value="Unassembled WGS sequence"/>
</dbReference>
<sequence length="155" mass="15666">ANQGLFSSDFSKAFLDPETVPHVPGVLPFYFVLRPGGAMPPALEANGPRPPAPSWAGPFVPCAVALCHARLPGHPSSPASRWPTASPCFAPGLCGNGRYSTNNSKSRSNSSGASSLAAAAQEGGYGQLGDSGNRPSGDGHVGCGGIGGARRRPSL</sequence>
<proteinExistence type="predicted"/>
<evidence type="ECO:0000313" key="2">
    <source>
        <dbReference type="EMBL" id="GIM03217.1"/>
    </source>
</evidence>
<dbReference type="AlphaFoldDB" id="A0A8J4GAC4"/>
<feature type="non-terminal residue" evidence="2">
    <location>
        <position position="1"/>
    </location>
</feature>
<accession>A0A8J4GAC4</accession>